<evidence type="ECO:0000256" key="1">
    <source>
        <dbReference type="SAM" id="MobiDB-lite"/>
    </source>
</evidence>
<feature type="compositionally biased region" description="Basic residues" evidence="1">
    <location>
        <begin position="146"/>
        <end position="158"/>
    </location>
</feature>
<accession>A0A6J4SQD4</accession>
<feature type="compositionally biased region" description="Basic and acidic residues" evidence="1">
    <location>
        <begin position="291"/>
        <end position="303"/>
    </location>
</feature>
<sequence>DRASGHDPGPLQEGRDAGCEAQLGLPGDPARLFSRRAAARRHPHCRGGIEPGALPRRRDLRPLRPADPCGRPVAGTRRGQGAWRGLRRGVARRDLLCVGQPCHAYHHPGGRRLQLSRLSSAGGDTARLRQAVRGQRRGAGRDARGLRRWRAGGRRSVRRGGLPPAAPGDADRLPRRVRAAAARADGAAPAAGSGGRPRRLRHRERADQPDHLHVRAGEGPRGHARARPGRPDGARHGGGPAGHGGRGLCAGGRGHRRGPDRHRGLLPAHDGLPHIESGVARHGRAPVRCGGRGDSRRLEQNPV</sequence>
<feature type="non-terminal residue" evidence="2">
    <location>
        <position position="303"/>
    </location>
</feature>
<feature type="non-terminal residue" evidence="2">
    <location>
        <position position="1"/>
    </location>
</feature>
<dbReference type="EMBL" id="CADCVK010000391">
    <property type="protein sequence ID" value="CAA9502462.1"/>
    <property type="molecule type" value="Genomic_DNA"/>
</dbReference>
<evidence type="ECO:0000313" key="2">
    <source>
        <dbReference type="EMBL" id="CAA9502462.1"/>
    </source>
</evidence>
<feature type="compositionally biased region" description="Low complexity" evidence="1">
    <location>
        <begin position="179"/>
        <end position="191"/>
    </location>
</feature>
<dbReference type="AlphaFoldDB" id="A0A6J4SQD4"/>
<reference evidence="2" key="1">
    <citation type="submission" date="2020-02" db="EMBL/GenBank/DDBJ databases">
        <authorList>
            <person name="Meier V. D."/>
        </authorList>
    </citation>
    <scope>NUCLEOTIDE SEQUENCE</scope>
    <source>
        <strain evidence="2">AVDCRST_MAG12</strain>
    </source>
</reference>
<name>A0A6J4SQD4_9ACTN</name>
<protein>
    <submittedName>
        <fullName evidence="2">Uncharacterized protein</fullName>
    </submittedName>
</protein>
<proteinExistence type="predicted"/>
<feature type="compositionally biased region" description="Basic and acidic residues" evidence="1">
    <location>
        <begin position="204"/>
        <end position="221"/>
    </location>
</feature>
<organism evidence="2">
    <name type="scientific">uncultured Rubrobacteraceae bacterium</name>
    <dbReference type="NCBI Taxonomy" id="349277"/>
    <lineage>
        <taxon>Bacteria</taxon>
        <taxon>Bacillati</taxon>
        <taxon>Actinomycetota</taxon>
        <taxon>Rubrobacteria</taxon>
        <taxon>Rubrobacterales</taxon>
        <taxon>Rubrobacteraceae</taxon>
        <taxon>environmental samples</taxon>
    </lineage>
</organism>
<feature type="region of interest" description="Disordered" evidence="1">
    <location>
        <begin position="131"/>
        <end position="303"/>
    </location>
</feature>
<feature type="region of interest" description="Disordered" evidence="1">
    <location>
        <begin position="1"/>
        <end position="80"/>
    </location>
</feature>
<feature type="compositionally biased region" description="Basic residues" evidence="1">
    <location>
        <begin position="33"/>
        <end position="45"/>
    </location>
</feature>
<feature type="compositionally biased region" description="Gly residues" evidence="1">
    <location>
        <begin position="236"/>
        <end position="252"/>
    </location>
</feature>
<gene>
    <name evidence="2" type="ORF">AVDCRST_MAG12-2744</name>
</gene>